<keyword evidence="2" id="KW-1185">Reference proteome</keyword>
<accession>A0A9W8MCC9</accession>
<name>A0A9W8MCC9_9AGAR</name>
<dbReference type="Proteomes" id="UP001140091">
    <property type="component" value="Unassembled WGS sequence"/>
</dbReference>
<dbReference type="EMBL" id="JANBPK010001190">
    <property type="protein sequence ID" value="KAJ2925296.1"/>
    <property type="molecule type" value="Genomic_DNA"/>
</dbReference>
<comment type="caution">
    <text evidence="1">The sequence shown here is derived from an EMBL/GenBank/DDBJ whole genome shotgun (WGS) entry which is preliminary data.</text>
</comment>
<evidence type="ECO:0000313" key="2">
    <source>
        <dbReference type="Proteomes" id="UP001140091"/>
    </source>
</evidence>
<feature type="non-terminal residue" evidence="1">
    <location>
        <position position="1"/>
    </location>
</feature>
<reference evidence="1" key="1">
    <citation type="submission" date="2022-06" db="EMBL/GenBank/DDBJ databases">
        <title>Genome Sequence of Candolleomyces eurysporus.</title>
        <authorList>
            <person name="Buettner E."/>
        </authorList>
    </citation>
    <scope>NUCLEOTIDE SEQUENCE</scope>
    <source>
        <strain evidence="1">VTCC 930004</strain>
    </source>
</reference>
<gene>
    <name evidence="1" type="ORF">H1R20_g11754</name>
</gene>
<protein>
    <submittedName>
        <fullName evidence="1">Uncharacterized protein</fullName>
    </submittedName>
</protein>
<proteinExistence type="predicted"/>
<dbReference type="OrthoDB" id="284718at2759"/>
<sequence length="137" mass="14911">MSSSKDDPRDASLEVAYSLPKAWYLESTDGLATSGMFLAGLIMVTRNRFLAWPATLVGINTLVNQHPLRQKESMAGWSNVGRRFDDDDDEAAEEEPGFNVILDGSLKAALPPPLALSPTSNLGLVELKSRDEDGEEC</sequence>
<organism evidence="1 2">
    <name type="scientific">Candolleomyces eurysporus</name>
    <dbReference type="NCBI Taxonomy" id="2828524"/>
    <lineage>
        <taxon>Eukaryota</taxon>
        <taxon>Fungi</taxon>
        <taxon>Dikarya</taxon>
        <taxon>Basidiomycota</taxon>
        <taxon>Agaricomycotina</taxon>
        <taxon>Agaricomycetes</taxon>
        <taxon>Agaricomycetidae</taxon>
        <taxon>Agaricales</taxon>
        <taxon>Agaricineae</taxon>
        <taxon>Psathyrellaceae</taxon>
        <taxon>Candolleomyces</taxon>
    </lineage>
</organism>
<dbReference type="AlphaFoldDB" id="A0A9W8MCC9"/>
<evidence type="ECO:0000313" key="1">
    <source>
        <dbReference type="EMBL" id="KAJ2925296.1"/>
    </source>
</evidence>